<comment type="caution">
    <text evidence="1">The sequence shown here is derived from an EMBL/GenBank/DDBJ whole genome shotgun (WGS) entry which is preliminary data.</text>
</comment>
<gene>
    <name evidence="1" type="ORF">BcabD6B2_34640</name>
</gene>
<dbReference type="Proteomes" id="UP001497744">
    <property type="component" value="Unassembled WGS sequence"/>
</dbReference>
<sequence length="428" mass="45129">MFGVTWRWATRYVRWNGTCCHTLVPAFHVSTTNGKAGALLTTHFSSVVVAFLLVRAVGSDAHELALPGGGHRQLYVERLEVVPRDGFVERLGELVDAPAVGVGVPVLPELEQAQRLVGEGGRHDEGRVAVGAAEVVQPAEGEDNHAPAGVGELEVVGPGLDVGDLQTGHLVELGHLDLLVALPDVAEDGVVLHAPHVLYGDGVNAAGAGDENVRSLDDVVHVHDVEPLHSSLQRTDGVDFRDFDLGALPPEALRNTLSDVAVADDDHGFAADDEAIGAVEESVDARVPAPVDVVVLLLSHAVVGAHDGEEKATGLPEFAELSDATGSLLREAGHLRRELLPEVALLHDQLVEQPYEALHVTVVLVEVLRVQKAAVRGVSLLQVHTVLDHGVRTAPVVDDEIGSVHAGPAESLVHTPPVLLHGLTCSTI</sequence>
<keyword evidence="2" id="KW-1185">Reference proteome</keyword>
<organism evidence="1 2">
    <name type="scientific">Babesia caballi</name>
    <dbReference type="NCBI Taxonomy" id="5871"/>
    <lineage>
        <taxon>Eukaryota</taxon>
        <taxon>Sar</taxon>
        <taxon>Alveolata</taxon>
        <taxon>Apicomplexa</taxon>
        <taxon>Aconoidasida</taxon>
        <taxon>Piroplasmida</taxon>
        <taxon>Babesiidae</taxon>
        <taxon>Babesia</taxon>
    </lineage>
</organism>
<dbReference type="AlphaFoldDB" id="A0AAV4LVE3"/>
<proteinExistence type="predicted"/>
<evidence type="ECO:0000313" key="1">
    <source>
        <dbReference type="EMBL" id="GIX64029.1"/>
    </source>
</evidence>
<accession>A0AAV4LVE3</accession>
<evidence type="ECO:0000313" key="2">
    <source>
        <dbReference type="Proteomes" id="UP001497744"/>
    </source>
</evidence>
<dbReference type="RefSeq" id="XP_067716098.1">
    <property type="nucleotide sequence ID" value="XM_067859997.1"/>
</dbReference>
<reference evidence="1 2" key="1">
    <citation type="submission" date="2021-06" db="EMBL/GenBank/DDBJ databases">
        <title>Genome sequence of Babesia caballi.</title>
        <authorList>
            <person name="Yamagishi J."/>
            <person name="Kidaka T."/>
            <person name="Ochi A."/>
        </authorList>
    </citation>
    <scope>NUCLEOTIDE SEQUENCE [LARGE SCALE GENOMIC DNA]</scope>
    <source>
        <strain evidence="1">USDA-D6B2</strain>
    </source>
</reference>
<dbReference type="EMBL" id="BPLF01000003">
    <property type="protein sequence ID" value="GIX64029.1"/>
    <property type="molecule type" value="Genomic_DNA"/>
</dbReference>
<evidence type="ECO:0008006" key="3">
    <source>
        <dbReference type="Google" id="ProtNLM"/>
    </source>
</evidence>
<name>A0AAV4LVE3_BABCB</name>
<dbReference type="AntiFam" id="ANF00237">
    <property type="entry name" value="Shadow ORF (opposite ahcY)"/>
</dbReference>
<dbReference type="GeneID" id="94195510"/>
<protein>
    <recommendedName>
        <fullName evidence="3">Secreted protein</fullName>
    </recommendedName>
</protein>